<feature type="region of interest" description="Disordered" evidence="1">
    <location>
        <begin position="30"/>
        <end position="85"/>
    </location>
</feature>
<dbReference type="RefSeq" id="WP_094816270.1">
    <property type="nucleotide sequence ID" value="NZ_NEVU01000003.1"/>
</dbReference>
<feature type="compositionally biased region" description="Basic and acidic residues" evidence="1">
    <location>
        <begin position="38"/>
        <end position="56"/>
    </location>
</feature>
<evidence type="ECO:0000313" key="4">
    <source>
        <dbReference type="Proteomes" id="UP000216429"/>
    </source>
</evidence>
<sequence length="85" mass="8355">MSHSAAYLKTIAALATTLVASVAAAEGADQSCGAGACGKKESSQPKGEHGGKDNQDKAAAGSKTSSTKEQPDAGCGKKDASCAKR</sequence>
<gene>
    <name evidence="3" type="ORF">CAL22_20265</name>
</gene>
<keyword evidence="4" id="KW-1185">Reference proteome</keyword>
<accession>A0A261VD84</accession>
<evidence type="ECO:0008006" key="5">
    <source>
        <dbReference type="Google" id="ProtNLM"/>
    </source>
</evidence>
<reference evidence="4" key="1">
    <citation type="submission" date="2017-05" db="EMBL/GenBank/DDBJ databases">
        <title>Complete and WGS of Bordetella genogroups.</title>
        <authorList>
            <person name="Spilker T."/>
            <person name="Lipuma J."/>
        </authorList>
    </citation>
    <scope>NUCLEOTIDE SEQUENCE [LARGE SCALE GENOMIC DNA]</scope>
    <source>
        <strain evidence="4">AU6712</strain>
    </source>
</reference>
<dbReference type="EMBL" id="NEVU01000003">
    <property type="protein sequence ID" value="OZI72106.1"/>
    <property type="molecule type" value="Genomic_DNA"/>
</dbReference>
<keyword evidence="2" id="KW-0732">Signal</keyword>
<name>A0A261VD84_9BORD</name>
<evidence type="ECO:0000256" key="2">
    <source>
        <dbReference type="SAM" id="SignalP"/>
    </source>
</evidence>
<proteinExistence type="predicted"/>
<dbReference type="Proteomes" id="UP000216429">
    <property type="component" value="Unassembled WGS sequence"/>
</dbReference>
<dbReference type="OrthoDB" id="9944780at2"/>
<feature type="chain" id="PRO_5012695321" description="Periplasmic protein" evidence="2">
    <location>
        <begin position="25"/>
        <end position="85"/>
    </location>
</feature>
<comment type="caution">
    <text evidence="3">The sequence shown here is derived from an EMBL/GenBank/DDBJ whole genome shotgun (WGS) entry which is preliminary data.</text>
</comment>
<feature type="compositionally biased region" description="Basic and acidic residues" evidence="1">
    <location>
        <begin position="69"/>
        <end position="85"/>
    </location>
</feature>
<feature type="signal peptide" evidence="2">
    <location>
        <begin position="1"/>
        <end position="24"/>
    </location>
</feature>
<evidence type="ECO:0000313" key="3">
    <source>
        <dbReference type="EMBL" id="OZI72106.1"/>
    </source>
</evidence>
<protein>
    <recommendedName>
        <fullName evidence="5">Periplasmic protein</fullName>
    </recommendedName>
</protein>
<evidence type="ECO:0000256" key="1">
    <source>
        <dbReference type="SAM" id="MobiDB-lite"/>
    </source>
</evidence>
<dbReference type="AlphaFoldDB" id="A0A261VD84"/>
<organism evidence="3 4">
    <name type="scientific">Bordetella genomosp. 12</name>
    <dbReference type="NCBI Taxonomy" id="463035"/>
    <lineage>
        <taxon>Bacteria</taxon>
        <taxon>Pseudomonadati</taxon>
        <taxon>Pseudomonadota</taxon>
        <taxon>Betaproteobacteria</taxon>
        <taxon>Burkholderiales</taxon>
        <taxon>Alcaligenaceae</taxon>
        <taxon>Bordetella</taxon>
    </lineage>
</organism>